<dbReference type="PANTHER" id="PTHR35099">
    <property type="entry name" value="OS02G0182700 PROTEIN"/>
    <property type="match status" value="1"/>
</dbReference>
<dbReference type="PANTHER" id="PTHR35099:SF2">
    <property type="entry name" value="OS02G0182700 PROTEIN"/>
    <property type="match status" value="1"/>
</dbReference>
<evidence type="ECO:0000256" key="2">
    <source>
        <dbReference type="SAM" id="MobiDB-lite"/>
    </source>
</evidence>
<gene>
    <name evidence="4" type="ORF">AABB24_027056</name>
</gene>
<organism evidence="4 5">
    <name type="scientific">Solanum stoloniferum</name>
    <dbReference type="NCBI Taxonomy" id="62892"/>
    <lineage>
        <taxon>Eukaryota</taxon>
        <taxon>Viridiplantae</taxon>
        <taxon>Streptophyta</taxon>
        <taxon>Embryophyta</taxon>
        <taxon>Tracheophyta</taxon>
        <taxon>Spermatophyta</taxon>
        <taxon>Magnoliopsida</taxon>
        <taxon>eudicotyledons</taxon>
        <taxon>Gunneridae</taxon>
        <taxon>Pentapetalae</taxon>
        <taxon>asterids</taxon>
        <taxon>lamiids</taxon>
        <taxon>Solanales</taxon>
        <taxon>Solanaceae</taxon>
        <taxon>Solanoideae</taxon>
        <taxon>Solaneae</taxon>
        <taxon>Solanum</taxon>
    </lineage>
</organism>
<name>A0ABD2SHG3_9SOLN</name>
<dbReference type="CDD" id="cd14686">
    <property type="entry name" value="bZIP"/>
    <property type="match status" value="1"/>
</dbReference>
<feature type="compositionally biased region" description="Gly residues" evidence="2">
    <location>
        <begin position="151"/>
        <end position="162"/>
    </location>
</feature>
<dbReference type="EMBL" id="JBJKTR010000015">
    <property type="protein sequence ID" value="KAL3343314.1"/>
    <property type="molecule type" value="Genomic_DNA"/>
</dbReference>
<feature type="region of interest" description="Disordered" evidence="2">
    <location>
        <begin position="88"/>
        <end position="205"/>
    </location>
</feature>
<protein>
    <submittedName>
        <fullName evidence="4">Uncharacterized protein</fullName>
    </submittedName>
</protein>
<dbReference type="AlphaFoldDB" id="A0ABD2SHG3"/>
<evidence type="ECO:0000313" key="5">
    <source>
        <dbReference type="Proteomes" id="UP001627284"/>
    </source>
</evidence>
<dbReference type="Proteomes" id="UP001627284">
    <property type="component" value="Unassembled WGS sequence"/>
</dbReference>
<feature type="compositionally biased region" description="Pro residues" evidence="2">
    <location>
        <begin position="91"/>
        <end position="101"/>
    </location>
</feature>
<proteinExistence type="predicted"/>
<feature type="transmembrane region" description="Helical" evidence="3">
    <location>
        <begin position="20"/>
        <end position="47"/>
    </location>
</feature>
<evidence type="ECO:0000256" key="1">
    <source>
        <dbReference type="SAM" id="Coils"/>
    </source>
</evidence>
<evidence type="ECO:0000313" key="4">
    <source>
        <dbReference type="EMBL" id="KAL3343314.1"/>
    </source>
</evidence>
<keyword evidence="1" id="KW-0175">Coiled coil</keyword>
<keyword evidence="3" id="KW-1133">Transmembrane helix</keyword>
<sequence>FMSSWPFIIIYKLMQLHFFFRFLFAFATTIPTISFHSSLIFLTLFPFPTSSYPFHSTKIAVMPEEEWIQSAIMDDSVVAELLLRLSQVNPSPSPSPIPAPFPAKSKRAGSPLEWSVRRSRSKPVSVNAKKAAPRASPTTPLSWSGATSVSCGGGGASGGAVDGGCEESSGSPHPLYKTPSSTRSKTLLDSQVNGTSDATTSKRSRKKKTLAELKMDEILLIKERKQLKKEVALLRASVENQRDTNQKLKRIKLDVLPQQANERGTTVAHAGSSGQYQQEVLPSYPVIPILLENVANKVAVSPSSQEKQQDVAALESKFVLPDLNIPFGEDSGSDILWG</sequence>
<evidence type="ECO:0000256" key="3">
    <source>
        <dbReference type="SAM" id="Phobius"/>
    </source>
</evidence>
<reference evidence="4 5" key="1">
    <citation type="submission" date="2024-05" db="EMBL/GenBank/DDBJ databases">
        <title>De novo assembly of an allotetraploid wild potato.</title>
        <authorList>
            <person name="Hosaka A.J."/>
        </authorList>
    </citation>
    <scope>NUCLEOTIDE SEQUENCE [LARGE SCALE GENOMIC DNA]</scope>
    <source>
        <tissue evidence="4">Young leaves</tissue>
    </source>
</reference>
<feature type="coiled-coil region" evidence="1">
    <location>
        <begin position="210"/>
        <end position="244"/>
    </location>
</feature>
<keyword evidence="3" id="KW-0812">Transmembrane</keyword>
<keyword evidence="3" id="KW-0472">Membrane</keyword>
<feature type="non-terminal residue" evidence="4">
    <location>
        <position position="1"/>
    </location>
</feature>
<feature type="compositionally biased region" description="Polar residues" evidence="2">
    <location>
        <begin position="178"/>
        <end position="198"/>
    </location>
</feature>
<keyword evidence="5" id="KW-1185">Reference proteome</keyword>
<accession>A0ABD2SHG3</accession>
<comment type="caution">
    <text evidence="4">The sequence shown here is derived from an EMBL/GenBank/DDBJ whole genome shotgun (WGS) entry which is preliminary data.</text>
</comment>